<dbReference type="EMBL" id="BSEJ01000009">
    <property type="protein sequence ID" value="GLJ61914.1"/>
    <property type="molecule type" value="Genomic_DNA"/>
</dbReference>
<dbReference type="SMART" id="SM00014">
    <property type="entry name" value="acidPPc"/>
    <property type="match status" value="1"/>
</dbReference>
<dbReference type="AlphaFoldDB" id="A0A9W6LWL5"/>
<protein>
    <recommendedName>
        <fullName evidence="8">Phosphatidic acid phosphatase type 2/haloperoxidase domain-containing protein</fullName>
    </recommendedName>
</protein>
<feature type="transmembrane region" description="Helical" evidence="7">
    <location>
        <begin position="149"/>
        <end position="168"/>
    </location>
</feature>
<feature type="transmembrane region" description="Helical" evidence="7">
    <location>
        <begin position="88"/>
        <end position="105"/>
    </location>
</feature>
<organism evidence="9 10">
    <name type="scientific">Microbacterium barkeri</name>
    <dbReference type="NCBI Taxonomy" id="33917"/>
    <lineage>
        <taxon>Bacteria</taxon>
        <taxon>Bacillati</taxon>
        <taxon>Actinomycetota</taxon>
        <taxon>Actinomycetes</taxon>
        <taxon>Micrococcales</taxon>
        <taxon>Microbacteriaceae</taxon>
        <taxon>Microbacterium</taxon>
    </lineage>
</organism>
<dbReference type="GO" id="GO:0005886">
    <property type="term" value="C:plasma membrane"/>
    <property type="evidence" value="ECO:0007669"/>
    <property type="project" value="UniProtKB-SubCell"/>
</dbReference>
<keyword evidence="5 7" id="KW-1133">Transmembrane helix</keyword>
<keyword evidence="2" id="KW-1003">Cell membrane</keyword>
<keyword evidence="3 7" id="KW-0812">Transmembrane</keyword>
<sequence>MGMSRRAMLWWGIGLIAAAALLGWATVLHRDPFPIDTWWAGVLPEADAGVRLWFSLLLDRIGGGWWAILVFPLGIGAFLLATRHRWGALYFLVATAASAGFVQLLKQLYSRQRPEDILVVVDHGSFPSGHVANAATVVFALWVLFPRWWMATVAVIWTLSMAFARTYLSAHWASDTAGGALVGAGAALIVAALLNARLLRDRDRIAERREQSERLARS</sequence>
<dbReference type="Pfam" id="PF01569">
    <property type="entry name" value="PAP2"/>
    <property type="match status" value="1"/>
</dbReference>
<dbReference type="InterPro" id="IPR000326">
    <property type="entry name" value="PAP2/HPO"/>
</dbReference>
<keyword evidence="6 7" id="KW-0472">Membrane</keyword>
<dbReference type="InterPro" id="IPR036938">
    <property type="entry name" value="PAP2/HPO_sf"/>
</dbReference>
<dbReference type="RefSeq" id="WP_271173624.1">
    <property type="nucleotide sequence ID" value="NZ_BSEJ01000009.1"/>
</dbReference>
<evidence type="ECO:0000256" key="1">
    <source>
        <dbReference type="ARBA" id="ARBA00004651"/>
    </source>
</evidence>
<dbReference type="PANTHER" id="PTHR14969">
    <property type="entry name" value="SPHINGOSINE-1-PHOSPHATE PHOSPHOHYDROLASE"/>
    <property type="match status" value="1"/>
</dbReference>
<evidence type="ECO:0000256" key="3">
    <source>
        <dbReference type="ARBA" id="ARBA00022692"/>
    </source>
</evidence>
<evidence type="ECO:0000256" key="6">
    <source>
        <dbReference type="ARBA" id="ARBA00023136"/>
    </source>
</evidence>
<name>A0A9W6LWL5_9MICO</name>
<accession>A0A9W6LWL5</accession>
<feature type="domain" description="Phosphatidic acid phosphatase type 2/haloperoxidase" evidence="8">
    <location>
        <begin position="88"/>
        <end position="191"/>
    </location>
</feature>
<comment type="subcellular location">
    <subcellularLocation>
        <location evidence="1">Cell membrane</location>
        <topology evidence="1">Multi-pass membrane protein</topology>
    </subcellularLocation>
</comment>
<evidence type="ECO:0000256" key="5">
    <source>
        <dbReference type="ARBA" id="ARBA00022989"/>
    </source>
</evidence>
<feature type="transmembrane region" description="Helical" evidence="7">
    <location>
        <begin position="180"/>
        <end position="199"/>
    </location>
</feature>
<dbReference type="PANTHER" id="PTHR14969:SF62">
    <property type="entry name" value="DECAPRENYLPHOSPHORYL-5-PHOSPHORIBOSE PHOSPHATASE RV3807C-RELATED"/>
    <property type="match status" value="1"/>
</dbReference>
<dbReference type="GO" id="GO:0016787">
    <property type="term" value="F:hydrolase activity"/>
    <property type="evidence" value="ECO:0007669"/>
    <property type="project" value="UniProtKB-KW"/>
</dbReference>
<evidence type="ECO:0000313" key="9">
    <source>
        <dbReference type="EMBL" id="GLJ61914.1"/>
    </source>
</evidence>
<reference evidence="9" key="2">
    <citation type="submission" date="2023-01" db="EMBL/GenBank/DDBJ databases">
        <authorList>
            <person name="Sun Q."/>
            <person name="Evtushenko L."/>
        </authorList>
    </citation>
    <scope>NUCLEOTIDE SEQUENCE</scope>
    <source>
        <strain evidence="9">VKM Ac-1020</strain>
    </source>
</reference>
<keyword evidence="10" id="KW-1185">Reference proteome</keyword>
<feature type="transmembrane region" description="Helical" evidence="7">
    <location>
        <begin position="125"/>
        <end position="144"/>
    </location>
</feature>
<dbReference type="SUPFAM" id="SSF48317">
    <property type="entry name" value="Acid phosphatase/Vanadium-dependent haloperoxidase"/>
    <property type="match status" value="1"/>
</dbReference>
<proteinExistence type="predicted"/>
<evidence type="ECO:0000256" key="4">
    <source>
        <dbReference type="ARBA" id="ARBA00022801"/>
    </source>
</evidence>
<evidence type="ECO:0000256" key="7">
    <source>
        <dbReference type="SAM" id="Phobius"/>
    </source>
</evidence>
<dbReference type="Proteomes" id="UP001142462">
    <property type="component" value="Unassembled WGS sequence"/>
</dbReference>
<evidence type="ECO:0000259" key="8">
    <source>
        <dbReference type="SMART" id="SM00014"/>
    </source>
</evidence>
<comment type="caution">
    <text evidence="9">The sequence shown here is derived from an EMBL/GenBank/DDBJ whole genome shotgun (WGS) entry which is preliminary data.</text>
</comment>
<evidence type="ECO:0000313" key="10">
    <source>
        <dbReference type="Proteomes" id="UP001142462"/>
    </source>
</evidence>
<evidence type="ECO:0000256" key="2">
    <source>
        <dbReference type="ARBA" id="ARBA00022475"/>
    </source>
</evidence>
<dbReference type="Gene3D" id="1.20.144.10">
    <property type="entry name" value="Phosphatidic acid phosphatase type 2/haloperoxidase"/>
    <property type="match status" value="1"/>
</dbReference>
<reference evidence="9" key="1">
    <citation type="journal article" date="2014" name="Int. J. Syst. Evol. Microbiol.">
        <title>Complete genome sequence of Corynebacterium casei LMG S-19264T (=DSM 44701T), isolated from a smear-ripened cheese.</title>
        <authorList>
            <consortium name="US DOE Joint Genome Institute (JGI-PGF)"/>
            <person name="Walter F."/>
            <person name="Albersmeier A."/>
            <person name="Kalinowski J."/>
            <person name="Ruckert C."/>
        </authorList>
    </citation>
    <scope>NUCLEOTIDE SEQUENCE</scope>
    <source>
        <strain evidence="9">VKM Ac-1020</strain>
    </source>
</reference>
<gene>
    <name evidence="9" type="ORF">GCM10017576_20440</name>
</gene>
<keyword evidence="4" id="KW-0378">Hydrolase</keyword>
<feature type="transmembrane region" description="Helical" evidence="7">
    <location>
        <begin position="63"/>
        <end position="81"/>
    </location>
</feature>